<dbReference type="Pfam" id="PF13855">
    <property type="entry name" value="LRR_8"/>
    <property type="match status" value="8"/>
</dbReference>
<dbReference type="SMART" id="SM00364">
    <property type="entry name" value="LRR_BAC"/>
    <property type="match status" value="11"/>
</dbReference>
<dbReference type="FunFam" id="3.80.10.10:FF:001164">
    <property type="entry name" value="GH01279p"/>
    <property type="match status" value="2"/>
</dbReference>
<dbReference type="SMART" id="SM00369">
    <property type="entry name" value="LRR_TYP"/>
    <property type="match status" value="25"/>
</dbReference>
<dbReference type="InterPro" id="IPR026906">
    <property type="entry name" value="LRR_5"/>
</dbReference>
<dbReference type="GO" id="GO:0005886">
    <property type="term" value="C:plasma membrane"/>
    <property type="evidence" value="ECO:0007669"/>
    <property type="project" value="UniProtKB-SubCell"/>
</dbReference>
<evidence type="ECO:0000313" key="11">
    <source>
        <dbReference type="EnsemblMetazoa" id="ASIC018502-PA"/>
    </source>
</evidence>
<accession>A0A084WJS5</accession>
<keyword evidence="3" id="KW-0433">Leucine-rich repeat</keyword>
<dbReference type="Pfam" id="PF13306">
    <property type="entry name" value="LRR_5"/>
    <property type="match status" value="1"/>
</dbReference>
<dbReference type="PRINTS" id="PR00019">
    <property type="entry name" value="LEURICHRPT"/>
</dbReference>
<evidence type="ECO:0000256" key="5">
    <source>
        <dbReference type="ARBA" id="ARBA00022729"/>
    </source>
</evidence>
<keyword evidence="2" id="KW-1003">Cell membrane</keyword>
<evidence type="ECO:0000256" key="3">
    <source>
        <dbReference type="ARBA" id="ARBA00022614"/>
    </source>
</evidence>
<dbReference type="PANTHER" id="PTHR24373:SF370">
    <property type="entry name" value="FISH-LIPS, ISOFORM E"/>
    <property type="match status" value="1"/>
</dbReference>
<reference evidence="10 12" key="1">
    <citation type="journal article" date="2014" name="BMC Genomics">
        <title>Genome sequence of Anopheles sinensis provides insight into genetics basis of mosquito competence for malaria parasites.</title>
        <authorList>
            <person name="Zhou D."/>
            <person name="Zhang D."/>
            <person name="Ding G."/>
            <person name="Shi L."/>
            <person name="Hou Q."/>
            <person name="Ye Y."/>
            <person name="Xu Y."/>
            <person name="Zhou H."/>
            <person name="Xiong C."/>
            <person name="Li S."/>
            <person name="Yu J."/>
            <person name="Hong S."/>
            <person name="Yu X."/>
            <person name="Zou P."/>
            <person name="Chen C."/>
            <person name="Chang X."/>
            <person name="Wang W."/>
            <person name="Lv Y."/>
            <person name="Sun Y."/>
            <person name="Ma L."/>
            <person name="Shen B."/>
            <person name="Zhu C."/>
        </authorList>
    </citation>
    <scope>NUCLEOTIDE SEQUENCE [LARGE SCALE GENOMIC DNA]</scope>
</reference>
<dbReference type="VEuPathDB" id="VectorBase:ASIC018502"/>
<sequence length="1140" mass="129112">MGRVNLSLRLAFCVLLATCFASNVHECDDNDCRFKLQLAEIDENWNSTKFLLTAESGLVTVELYGSALSTIPPSLFADNGHKINELLASSSGVQTVYVDTFAQAYALEKLDFDRNNIKELPSYMFVNATNLTSIRIRSNQLRDVGEFTFQGLINLENLQLGHNHIRKLPPKLFAGLRRLSSLGIFQNRLAELEDDLFADLRELKDLDLSYNKIETLSNNLFVGTPQLQELDLRDNRIADVENGTFSLPKLTKLDLSQNRLKHLPKELFRKTVSLEHLLLRNNLIEQLNPDLFKTLYRLKKLQLEHNKLQMLDAAIFKTLRNLGHLSLENNQLRHIESGTFDTLSNLQELDLSHNRLTSIDRGIFWKLKYVDRLDLSDNNIKTLKPGSLDGMSFLRELYLPGNKLRTIDGGVFCGNHELRTLSLQRNKLTYVTPEALNCLAITDLDLSKNHLQSLLISVSTLEKLDLSNNRFRNLSDDAFSNLTNLDALTMDNNYLEAIPKTVSALPTLVWLSLKNNKINSTSVESGLQSIESLELTNNLITRVELDQYHNLRNVFLDQNYIEDFPENALANNKYLQTLNLAQNRLTGPLEYRFKHNEELDDLRLDGNPLGLITNKSFVGLGRFVRKLSLKNTNLTDLGTNSFATNSSFNELNLSENYISKIGDNDFNGVKNIYRLYLEDNRVDIQDVRSLPDGVRNVFISANSCVVPDTLLRNKTKLHMLRIGGADFSTLSAGFFSDTIELTVLHITNNKQLRKLTSHFFKDATQIEILVLSNNSLSTLEPKVFDPLTELYQVDISRNPLVKLDKELFNNTRKLTKLILHNANLTNLPLGIFDSLEELATLDLGNNQLSSLPNGIFRKQYSLETLSLQLNSIEQLDPAVFDGLSQLKTLYLGHNKLRTIHPQLLSNVVLESLDLSYNKFVSFDLTATGFQNTLGILNLNGNGLTSLKISPALRLLEVANNQLSSIEVNQTEESPSNLVQLSAERNRFTNFSSFLQFKAMKFLDASFNDFSELDVGSISSQLQLLEGLNVSDSHVQRIKSDGINEQEALTSLDISNNYLTSLELDEFEKFSYLQRFVLGGNRFDTFSISDLLAAFPDLESIGLEGTQWKCEFLRTLEASMKESFTEFFFKPEGKVIQLNCI</sequence>
<evidence type="ECO:0000256" key="1">
    <source>
        <dbReference type="ARBA" id="ARBA00004236"/>
    </source>
</evidence>
<evidence type="ECO:0000256" key="4">
    <source>
        <dbReference type="ARBA" id="ARBA00022692"/>
    </source>
</evidence>
<dbReference type="SMART" id="SM00365">
    <property type="entry name" value="LRR_SD22"/>
    <property type="match status" value="15"/>
</dbReference>
<dbReference type="PANTHER" id="PTHR24373">
    <property type="entry name" value="SLIT RELATED LEUCINE-RICH REPEAT NEURONAL PROTEIN"/>
    <property type="match status" value="1"/>
</dbReference>
<dbReference type="FunFam" id="3.80.10.10:FF:001438">
    <property type="entry name" value="Uncharacterized protein"/>
    <property type="match status" value="1"/>
</dbReference>
<keyword evidence="12" id="KW-1185">Reference proteome</keyword>
<dbReference type="VEuPathDB" id="VectorBase:ASIS019787"/>
<evidence type="ECO:0000313" key="12">
    <source>
        <dbReference type="Proteomes" id="UP000030765"/>
    </source>
</evidence>
<feature type="chain" id="PRO_5001785045" evidence="9">
    <location>
        <begin position="22"/>
        <end position="1140"/>
    </location>
</feature>
<gene>
    <name evidence="10" type="ORF">ZHAS_00018502</name>
</gene>
<dbReference type="PROSITE" id="PS51450">
    <property type="entry name" value="LRR"/>
    <property type="match status" value="10"/>
</dbReference>
<reference evidence="11" key="2">
    <citation type="submission" date="2020-05" db="UniProtKB">
        <authorList>
            <consortium name="EnsemblMetazoa"/>
        </authorList>
    </citation>
    <scope>IDENTIFICATION</scope>
</reference>
<name>A0A084WJS5_ANOSI</name>
<dbReference type="EMBL" id="KE525348">
    <property type="protein sequence ID" value="KFB50469.1"/>
    <property type="molecule type" value="Genomic_DNA"/>
</dbReference>
<dbReference type="InterPro" id="IPR032675">
    <property type="entry name" value="LRR_dom_sf"/>
</dbReference>
<dbReference type="SUPFAM" id="SSF52058">
    <property type="entry name" value="L domain-like"/>
    <property type="match status" value="3"/>
</dbReference>
<feature type="signal peptide" evidence="9">
    <location>
        <begin position="1"/>
        <end position="21"/>
    </location>
</feature>
<dbReference type="SUPFAM" id="SSF52047">
    <property type="entry name" value="RNI-like"/>
    <property type="match status" value="1"/>
</dbReference>
<dbReference type="Gene3D" id="3.80.10.10">
    <property type="entry name" value="Ribonuclease Inhibitor"/>
    <property type="match status" value="6"/>
</dbReference>
<evidence type="ECO:0000256" key="2">
    <source>
        <dbReference type="ARBA" id="ARBA00022475"/>
    </source>
</evidence>
<evidence type="ECO:0000313" key="10">
    <source>
        <dbReference type="EMBL" id="KFB50469.1"/>
    </source>
</evidence>
<comment type="subcellular location">
    <subcellularLocation>
        <location evidence="1">Cell membrane</location>
    </subcellularLocation>
</comment>
<dbReference type="Proteomes" id="UP000030765">
    <property type="component" value="Unassembled WGS sequence"/>
</dbReference>
<keyword evidence="5 9" id="KW-0732">Signal</keyword>
<dbReference type="InterPro" id="IPR050328">
    <property type="entry name" value="Dev_Immune_Receptor"/>
</dbReference>
<dbReference type="InterPro" id="IPR003591">
    <property type="entry name" value="Leu-rich_rpt_typical-subtyp"/>
</dbReference>
<proteinExistence type="predicted"/>
<evidence type="ECO:0000256" key="6">
    <source>
        <dbReference type="ARBA" id="ARBA00022737"/>
    </source>
</evidence>
<keyword evidence="4" id="KW-0812">Transmembrane</keyword>
<dbReference type="EMBL" id="ATLV01024053">
    <property type="status" value="NOT_ANNOTATED_CDS"/>
    <property type="molecule type" value="Genomic_DNA"/>
</dbReference>
<dbReference type="AlphaFoldDB" id="A0A084WJS5"/>
<dbReference type="OrthoDB" id="635273at2759"/>
<dbReference type="VEuPathDB" id="VectorBase:ASIS021979"/>
<dbReference type="STRING" id="74873.A0A084WJS5"/>
<evidence type="ECO:0000256" key="7">
    <source>
        <dbReference type="ARBA" id="ARBA00022989"/>
    </source>
</evidence>
<organism evidence="10">
    <name type="scientific">Anopheles sinensis</name>
    <name type="common">Mosquito</name>
    <dbReference type="NCBI Taxonomy" id="74873"/>
    <lineage>
        <taxon>Eukaryota</taxon>
        <taxon>Metazoa</taxon>
        <taxon>Ecdysozoa</taxon>
        <taxon>Arthropoda</taxon>
        <taxon>Hexapoda</taxon>
        <taxon>Insecta</taxon>
        <taxon>Pterygota</taxon>
        <taxon>Neoptera</taxon>
        <taxon>Endopterygota</taxon>
        <taxon>Diptera</taxon>
        <taxon>Nematocera</taxon>
        <taxon>Culicoidea</taxon>
        <taxon>Culicidae</taxon>
        <taxon>Anophelinae</taxon>
        <taxon>Anopheles</taxon>
    </lineage>
</organism>
<keyword evidence="8" id="KW-0472">Membrane</keyword>
<dbReference type="InterPro" id="IPR001611">
    <property type="entry name" value="Leu-rich_rpt"/>
</dbReference>
<dbReference type="EnsemblMetazoa" id="ASIC018502-RA">
    <property type="protein sequence ID" value="ASIC018502-PA"/>
    <property type="gene ID" value="ASIC018502"/>
</dbReference>
<protein>
    <submittedName>
        <fullName evidence="10">AGAP007060-PA-like protein</fullName>
    </submittedName>
</protein>
<dbReference type="Pfam" id="PF00560">
    <property type="entry name" value="LRR_1"/>
    <property type="match status" value="1"/>
</dbReference>
<evidence type="ECO:0000256" key="9">
    <source>
        <dbReference type="SAM" id="SignalP"/>
    </source>
</evidence>
<keyword evidence="7" id="KW-1133">Transmembrane helix</keyword>
<keyword evidence="6" id="KW-0677">Repeat</keyword>
<evidence type="ECO:0000256" key="8">
    <source>
        <dbReference type="ARBA" id="ARBA00023136"/>
    </source>
</evidence>
<dbReference type="OMA" id="KNNIGWP"/>